<dbReference type="GO" id="GO:0008270">
    <property type="term" value="F:zinc ion binding"/>
    <property type="evidence" value="ECO:0007669"/>
    <property type="project" value="UniProtKB-KW"/>
</dbReference>
<keyword evidence="1" id="KW-0479">Metal-binding</keyword>
<evidence type="ECO:0000256" key="5">
    <source>
        <dbReference type="SAM" id="MobiDB-lite"/>
    </source>
</evidence>
<dbReference type="Gene3D" id="6.10.140.2220">
    <property type="match status" value="1"/>
</dbReference>
<evidence type="ECO:0000259" key="6">
    <source>
        <dbReference type="PROSITE" id="PS50865"/>
    </source>
</evidence>
<dbReference type="Proteomes" id="UP001222325">
    <property type="component" value="Unassembled WGS sequence"/>
</dbReference>
<evidence type="ECO:0000256" key="2">
    <source>
        <dbReference type="ARBA" id="ARBA00022771"/>
    </source>
</evidence>
<name>A0AAD6XPR2_9AGAR</name>
<organism evidence="7 8">
    <name type="scientific">Mycena belliarum</name>
    <dbReference type="NCBI Taxonomy" id="1033014"/>
    <lineage>
        <taxon>Eukaryota</taxon>
        <taxon>Fungi</taxon>
        <taxon>Dikarya</taxon>
        <taxon>Basidiomycota</taxon>
        <taxon>Agaricomycotina</taxon>
        <taxon>Agaricomycetes</taxon>
        <taxon>Agaricomycetidae</taxon>
        <taxon>Agaricales</taxon>
        <taxon>Marasmiineae</taxon>
        <taxon>Mycenaceae</taxon>
        <taxon>Mycena</taxon>
    </lineage>
</organism>
<dbReference type="Pfam" id="PF01753">
    <property type="entry name" value="zf-MYND"/>
    <property type="match status" value="1"/>
</dbReference>
<keyword evidence="2 4" id="KW-0863">Zinc-finger</keyword>
<sequence length="489" mass="51471">MARKKVRKTKTPLKTAFLENLFISGLRQEPGALCATGLAGCVEKLFKDSRRTGRADNALRAGMQFLGGDRSAEELRTLNATITQCHCDLEDPLVASLHETALPDPLEFVVTELCTALGAAIPSSSDERDKLDESVKELDRHVDSNEERPAVTEDWEALMEAEDQLGPLPADWLTPEAKPEAPPAPATGPWPSTPADISPSAGGPAQTIANLLAWPATHTLFRLLALLGKHSPAFEAALSSTPRTSAAALACLEHALTLFEAGPSSPSSPPAPTLTALAATAASVAQLFTCGVSMRRLVALLRLSGDTFLALAARLERAFASPSPSSASSSSAFIPGRTWWAAAARAIRTDRANRAAPPDALRLMRAHRAGPTCKRPNCPGAALLTCRRCGLARYCSPACQKAAWSRGGAPHRALCDGVAALRRGLGLAGDDAGWRALLVGEAEGEGAGEGEGRFAALCEERRVDPEVCFAIGDELVLYVVLERGAAAAV</sequence>
<feature type="domain" description="MYND-type" evidence="6">
    <location>
        <begin position="370"/>
        <end position="415"/>
    </location>
</feature>
<feature type="region of interest" description="Disordered" evidence="5">
    <location>
        <begin position="167"/>
        <end position="202"/>
    </location>
</feature>
<feature type="compositionally biased region" description="Basic and acidic residues" evidence="5">
    <location>
        <begin position="125"/>
        <end position="150"/>
    </location>
</feature>
<evidence type="ECO:0000256" key="1">
    <source>
        <dbReference type="ARBA" id="ARBA00022723"/>
    </source>
</evidence>
<dbReference type="EMBL" id="JARJCN010000015">
    <property type="protein sequence ID" value="KAJ7094056.1"/>
    <property type="molecule type" value="Genomic_DNA"/>
</dbReference>
<gene>
    <name evidence="7" type="ORF">B0H15DRAFT_1020684</name>
</gene>
<evidence type="ECO:0000256" key="3">
    <source>
        <dbReference type="ARBA" id="ARBA00022833"/>
    </source>
</evidence>
<feature type="region of interest" description="Disordered" evidence="5">
    <location>
        <begin position="122"/>
        <end position="150"/>
    </location>
</feature>
<evidence type="ECO:0000313" key="7">
    <source>
        <dbReference type="EMBL" id="KAJ7094056.1"/>
    </source>
</evidence>
<dbReference type="PROSITE" id="PS50865">
    <property type="entry name" value="ZF_MYND_2"/>
    <property type="match status" value="1"/>
</dbReference>
<protein>
    <recommendedName>
        <fullName evidence="6">MYND-type domain-containing protein</fullName>
    </recommendedName>
</protein>
<feature type="compositionally biased region" description="Pro residues" evidence="5">
    <location>
        <begin position="180"/>
        <end position="192"/>
    </location>
</feature>
<dbReference type="SUPFAM" id="SSF144232">
    <property type="entry name" value="HIT/MYND zinc finger-like"/>
    <property type="match status" value="1"/>
</dbReference>
<dbReference type="AlphaFoldDB" id="A0AAD6XPR2"/>
<comment type="caution">
    <text evidence="7">The sequence shown here is derived from an EMBL/GenBank/DDBJ whole genome shotgun (WGS) entry which is preliminary data.</text>
</comment>
<reference evidence="7" key="1">
    <citation type="submission" date="2023-03" db="EMBL/GenBank/DDBJ databases">
        <title>Massive genome expansion in bonnet fungi (Mycena s.s.) driven by repeated elements and novel gene families across ecological guilds.</title>
        <authorList>
            <consortium name="Lawrence Berkeley National Laboratory"/>
            <person name="Harder C.B."/>
            <person name="Miyauchi S."/>
            <person name="Viragh M."/>
            <person name="Kuo A."/>
            <person name="Thoen E."/>
            <person name="Andreopoulos B."/>
            <person name="Lu D."/>
            <person name="Skrede I."/>
            <person name="Drula E."/>
            <person name="Henrissat B."/>
            <person name="Morin E."/>
            <person name="Kohler A."/>
            <person name="Barry K."/>
            <person name="LaButti K."/>
            <person name="Morin E."/>
            <person name="Salamov A."/>
            <person name="Lipzen A."/>
            <person name="Mereny Z."/>
            <person name="Hegedus B."/>
            <person name="Baldrian P."/>
            <person name="Stursova M."/>
            <person name="Weitz H."/>
            <person name="Taylor A."/>
            <person name="Grigoriev I.V."/>
            <person name="Nagy L.G."/>
            <person name="Martin F."/>
            <person name="Kauserud H."/>
        </authorList>
    </citation>
    <scope>NUCLEOTIDE SEQUENCE</scope>
    <source>
        <strain evidence="7">CBHHK173m</strain>
    </source>
</reference>
<proteinExistence type="predicted"/>
<dbReference type="InterPro" id="IPR002893">
    <property type="entry name" value="Znf_MYND"/>
</dbReference>
<keyword evidence="8" id="KW-1185">Reference proteome</keyword>
<evidence type="ECO:0000313" key="8">
    <source>
        <dbReference type="Proteomes" id="UP001222325"/>
    </source>
</evidence>
<keyword evidence="3" id="KW-0862">Zinc</keyword>
<evidence type="ECO:0000256" key="4">
    <source>
        <dbReference type="PROSITE-ProRule" id="PRU00134"/>
    </source>
</evidence>
<accession>A0AAD6XPR2</accession>